<dbReference type="GeneID" id="80550558"/>
<accession>A0A5C1D9D8</accession>
<evidence type="ECO:0000256" key="1">
    <source>
        <dbReference type="SAM" id="Phobius"/>
    </source>
</evidence>
<reference evidence="2" key="1">
    <citation type="submission" date="2019-02" db="EMBL/GenBank/DDBJ databases">
        <title>A new blunerivirus species from Tomato.</title>
        <authorList>
            <person name="Ciuffo M."/>
            <person name="Forgia M."/>
            <person name="Chiapello M."/>
            <person name="Peracchio C."/>
            <person name="Turina M."/>
        </authorList>
    </citation>
    <scope>NUCLEOTIDE SEQUENCE [LARGE SCALE GENOMIC DNA]</scope>
    <source>
        <strain evidence="2">Fondi2018</strain>
    </source>
</reference>
<dbReference type="KEGG" id="vg:80550558"/>
<evidence type="ECO:0000313" key="3">
    <source>
        <dbReference type="Proteomes" id="UP000681978"/>
    </source>
</evidence>
<keyword evidence="3" id="KW-1185">Reference proteome</keyword>
<keyword evidence="1" id="KW-0812">Transmembrane</keyword>
<keyword evidence="1" id="KW-1133">Transmembrane helix</keyword>
<keyword evidence="1" id="KW-0472">Membrane</keyword>
<sequence length="260" mass="29333">MDIPALLACVFMLVGNHDDIRSAKEKYCPFPTTDVELFTSPIYSNRYLILPQLAILPEYPHCVGDTCHVYSPFCMSVFSSFVHPSRDHNLSVLHSHCGKPLLVSSRYAHPNSWLPYPARHPLAFDAQPVEIVRGSLCTWVTRPSPHTSAPRTFLDSCDTNPLVVRVVDEASWFSFSSLLHSLLSIFRNLLSGVFSSFLRGLISHLFSWCLVVLDFTSYLIVELRVLDLVLLVLCSLVLTDRIIPIAIVSFVCFSLHLHFN</sequence>
<organism evidence="2 3">
    <name type="scientific">Tomato fruit blotch virus</name>
    <dbReference type="NCBI Taxonomy" id="2762435"/>
    <lineage>
        <taxon>Viruses</taxon>
        <taxon>Riboviria</taxon>
        <taxon>Orthornavirae</taxon>
        <taxon>Kitrinoviricota</taxon>
        <taxon>Alsuviricetes</taxon>
        <taxon>Martellivirales</taxon>
        <taxon>Kitaviridae</taxon>
        <taxon>Blunervirus</taxon>
        <taxon>Blunervirus solani</taxon>
    </lineage>
</organism>
<dbReference type="Proteomes" id="UP000681978">
    <property type="component" value="Genome"/>
</dbReference>
<proteinExistence type="predicted"/>
<protein>
    <submittedName>
        <fullName evidence="2">Uncharacterized protein</fullName>
    </submittedName>
</protein>
<feature type="transmembrane region" description="Helical" evidence="1">
    <location>
        <begin position="202"/>
        <end position="221"/>
    </location>
</feature>
<dbReference type="EMBL" id="MK517479">
    <property type="protein sequence ID" value="QEL52509.1"/>
    <property type="molecule type" value="Genomic_RNA"/>
</dbReference>
<dbReference type="RefSeq" id="YP_010840081.1">
    <property type="nucleotide sequence ID" value="NC_078394.1"/>
</dbReference>
<name>A0A5C1D9D8_9VIRU</name>
<evidence type="ECO:0000313" key="2">
    <source>
        <dbReference type="EMBL" id="QEL52509.1"/>
    </source>
</evidence>